<comment type="caution">
    <text evidence="4">The sequence shown here is derived from an EMBL/GenBank/DDBJ whole genome shotgun (WGS) entry which is preliminary data.</text>
</comment>
<feature type="compositionally biased region" description="Polar residues" evidence="3">
    <location>
        <begin position="257"/>
        <end position="268"/>
    </location>
</feature>
<dbReference type="EMBL" id="JBBNAE010000005">
    <property type="protein sequence ID" value="KAK9124736.1"/>
    <property type="molecule type" value="Genomic_DNA"/>
</dbReference>
<evidence type="ECO:0000256" key="1">
    <source>
        <dbReference type="ARBA" id="ARBA00022771"/>
    </source>
</evidence>
<dbReference type="AlphaFoldDB" id="A0AAP0P265"/>
<sequence>MGDKARLAKARQELEELYMGVPDESVNLTFQHFVELNQQKGVTEKNQKPVLMEPIQEIHHLNKEGLDLGKSPSIDFKKGIQAESEARQHHAEKVRSMQTPNRHLRYDEGDASYSQYGTAYNNPRRNTFESSFAYDESGVSVNYRSTYAGGVGRKRPGIPHSNICTICSTYIYMFRHRCLVCGRVYCRSCVGVGMGEMIEGRKCVECLGRRFSQRYIQRAGKMGCCMGYSSIVKQQELLWAEKGPRRSALEGRPSAYGPSSSMVMSTRRSPIKARPTSPPSMQGSGPPSFVMTSAISSPYTAPHSSTLHPYPF</sequence>
<dbReference type="CDD" id="cd00065">
    <property type="entry name" value="FYVE_like_SF"/>
    <property type="match status" value="1"/>
</dbReference>
<dbReference type="PANTHER" id="PTHR36486:SF2">
    <property type="entry name" value="OS01G0977800 PROTEIN"/>
    <property type="match status" value="1"/>
</dbReference>
<protein>
    <submittedName>
        <fullName evidence="4">Uncharacterized protein</fullName>
    </submittedName>
</protein>
<evidence type="ECO:0000256" key="2">
    <source>
        <dbReference type="ARBA" id="ARBA00022833"/>
    </source>
</evidence>
<reference evidence="4 5" key="1">
    <citation type="submission" date="2024-01" db="EMBL/GenBank/DDBJ databases">
        <title>Genome assemblies of Stephania.</title>
        <authorList>
            <person name="Yang L."/>
        </authorList>
    </citation>
    <scope>NUCLEOTIDE SEQUENCE [LARGE SCALE GENOMIC DNA]</scope>
    <source>
        <strain evidence="4">QJT</strain>
        <tissue evidence="4">Leaf</tissue>
    </source>
</reference>
<accession>A0AAP0P265</accession>
<feature type="compositionally biased region" description="Low complexity" evidence="3">
    <location>
        <begin position="279"/>
        <end position="288"/>
    </location>
</feature>
<dbReference type="InterPro" id="IPR011011">
    <property type="entry name" value="Znf_FYVE_PHD"/>
</dbReference>
<dbReference type="PANTHER" id="PTHR36486">
    <property type="entry name" value="OS01G0977800 PROTEIN"/>
    <property type="match status" value="1"/>
</dbReference>
<feature type="compositionally biased region" description="Polar residues" evidence="3">
    <location>
        <begin position="290"/>
        <end position="312"/>
    </location>
</feature>
<keyword evidence="5" id="KW-1185">Reference proteome</keyword>
<evidence type="ECO:0000256" key="3">
    <source>
        <dbReference type="SAM" id="MobiDB-lite"/>
    </source>
</evidence>
<gene>
    <name evidence="4" type="ORF">Sjap_014338</name>
</gene>
<proteinExistence type="predicted"/>
<evidence type="ECO:0000313" key="4">
    <source>
        <dbReference type="EMBL" id="KAK9124736.1"/>
    </source>
</evidence>
<dbReference type="SUPFAM" id="SSF57903">
    <property type="entry name" value="FYVE/PHD zinc finger"/>
    <property type="match status" value="1"/>
</dbReference>
<dbReference type="InterPro" id="IPR053057">
    <property type="entry name" value="XLG_GTP-binding"/>
</dbReference>
<feature type="region of interest" description="Disordered" evidence="3">
    <location>
        <begin position="248"/>
        <end position="312"/>
    </location>
</feature>
<dbReference type="GO" id="GO:0008270">
    <property type="term" value="F:zinc ion binding"/>
    <property type="evidence" value="ECO:0007669"/>
    <property type="project" value="UniProtKB-KW"/>
</dbReference>
<name>A0AAP0P265_9MAGN</name>
<keyword evidence="1" id="KW-0479">Metal-binding</keyword>
<evidence type="ECO:0000313" key="5">
    <source>
        <dbReference type="Proteomes" id="UP001417504"/>
    </source>
</evidence>
<keyword evidence="1" id="KW-0863">Zinc-finger</keyword>
<organism evidence="4 5">
    <name type="scientific">Stephania japonica</name>
    <dbReference type="NCBI Taxonomy" id="461633"/>
    <lineage>
        <taxon>Eukaryota</taxon>
        <taxon>Viridiplantae</taxon>
        <taxon>Streptophyta</taxon>
        <taxon>Embryophyta</taxon>
        <taxon>Tracheophyta</taxon>
        <taxon>Spermatophyta</taxon>
        <taxon>Magnoliopsida</taxon>
        <taxon>Ranunculales</taxon>
        <taxon>Menispermaceae</taxon>
        <taxon>Menispermoideae</taxon>
        <taxon>Cissampelideae</taxon>
        <taxon>Stephania</taxon>
    </lineage>
</organism>
<dbReference type="Proteomes" id="UP001417504">
    <property type="component" value="Unassembled WGS sequence"/>
</dbReference>
<keyword evidence="2" id="KW-0862">Zinc</keyword>